<evidence type="ECO:0000313" key="2">
    <source>
        <dbReference type="Proteomes" id="UP000233417"/>
    </source>
</evidence>
<reference evidence="1 2" key="1">
    <citation type="journal article" date="2017" name="ISME J.">
        <title>Potential for microbial H2 and metal transformations associated with novel bacteria and archaea in deep terrestrial subsurface sediments.</title>
        <authorList>
            <person name="Hernsdorf A.W."/>
            <person name="Amano Y."/>
            <person name="Miyakawa K."/>
            <person name="Ise K."/>
            <person name="Suzuki Y."/>
            <person name="Anantharaman K."/>
            <person name="Probst A."/>
            <person name="Burstein D."/>
            <person name="Thomas B.C."/>
            <person name="Banfield J.F."/>
        </authorList>
    </citation>
    <scope>NUCLEOTIDE SEQUENCE [LARGE SCALE GENOMIC DNA]</scope>
    <source>
        <strain evidence="1">HGW-Dojkabacteria-1</strain>
    </source>
</reference>
<accession>A0A2N2F358</accession>
<sequence length="124" mass="14350">MGKISFETTSEFDKDLKKLCKKYKTLPEDLEVVKKAAISLYHLNSIDNNSIFPIPGFSNDDIISCKVKKFASKSFKGKGAKSGLRLIYIFIKKDIKVILVEIYYKGNKANEDKERLEYYYKTFL</sequence>
<dbReference type="EMBL" id="PHAO01000001">
    <property type="protein sequence ID" value="PKN02608.1"/>
    <property type="molecule type" value="Genomic_DNA"/>
</dbReference>
<dbReference type="AlphaFoldDB" id="A0A2N2F358"/>
<protein>
    <recommendedName>
        <fullName evidence="3">Addiction module toxin RelE</fullName>
    </recommendedName>
</protein>
<evidence type="ECO:0008006" key="3">
    <source>
        <dbReference type="Google" id="ProtNLM"/>
    </source>
</evidence>
<organism evidence="1 2">
    <name type="scientific">Candidatus Dojkabacteria bacterium HGW-Dojkabacteria-1</name>
    <dbReference type="NCBI Taxonomy" id="2013761"/>
    <lineage>
        <taxon>Bacteria</taxon>
        <taxon>Candidatus Dojkabacteria</taxon>
    </lineage>
</organism>
<dbReference type="Proteomes" id="UP000233417">
    <property type="component" value="Unassembled WGS sequence"/>
</dbReference>
<name>A0A2N2F358_9BACT</name>
<comment type="caution">
    <text evidence="1">The sequence shown here is derived from an EMBL/GenBank/DDBJ whole genome shotgun (WGS) entry which is preliminary data.</text>
</comment>
<gene>
    <name evidence="1" type="ORF">CVU76_01045</name>
</gene>
<proteinExistence type="predicted"/>
<evidence type="ECO:0000313" key="1">
    <source>
        <dbReference type="EMBL" id="PKN02608.1"/>
    </source>
</evidence>